<sequence length="191" mass="20706">MENEQAGEVALTWADNSLTALGTAQERQQAEIRAQASAELDRAAALEVAIWEEAWTGVSALANEARAKTSLILAEAADNIDEAAFVAATNLNKANKEAADETDGEVFDAERQTSAVIIEAVHEATVQEEYRAYLEQDIGDLWNYWVGQATEGVMDLLSPLTAFMTEALVTIIPAAISALFGNFMDAFFEEE</sequence>
<protein>
    <submittedName>
        <fullName evidence="1">Uncharacterized protein</fullName>
    </submittedName>
</protein>
<proteinExistence type="predicted"/>
<dbReference type="AlphaFoldDB" id="X1S7U8"/>
<name>X1S7U8_9ZZZZ</name>
<comment type="caution">
    <text evidence="1">The sequence shown here is derived from an EMBL/GenBank/DDBJ whole genome shotgun (WGS) entry which is preliminary data.</text>
</comment>
<accession>X1S7U8</accession>
<dbReference type="EMBL" id="BARW01022825">
    <property type="protein sequence ID" value="GAI89132.1"/>
    <property type="molecule type" value="Genomic_DNA"/>
</dbReference>
<gene>
    <name evidence="1" type="ORF">S12H4_37993</name>
</gene>
<evidence type="ECO:0000313" key="1">
    <source>
        <dbReference type="EMBL" id="GAI89132.1"/>
    </source>
</evidence>
<reference evidence="1" key="1">
    <citation type="journal article" date="2014" name="Front. Microbiol.">
        <title>High frequency of phylogenetically diverse reductive dehalogenase-homologous genes in deep subseafloor sedimentary metagenomes.</title>
        <authorList>
            <person name="Kawai M."/>
            <person name="Futagami T."/>
            <person name="Toyoda A."/>
            <person name="Takaki Y."/>
            <person name="Nishi S."/>
            <person name="Hori S."/>
            <person name="Arai W."/>
            <person name="Tsubouchi T."/>
            <person name="Morono Y."/>
            <person name="Uchiyama I."/>
            <person name="Ito T."/>
            <person name="Fujiyama A."/>
            <person name="Inagaki F."/>
            <person name="Takami H."/>
        </authorList>
    </citation>
    <scope>NUCLEOTIDE SEQUENCE</scope>
    <source>
        <strain evidence="1">Expedition CK06-06</strain>
    </source>
</reference>
<organism evidence="1">
    <name type="scientific">marine sediment metagenome</name>
    <dbReference type="NCBI Taxonomy" id="412755"/>
    <lineage>
        <taxon>unclassified sequences</taxon>
        <taxon>metagenomes</taxon>
        <taxon>ecological metagenomes</taxon>
    </lineage>
</organism>